<keyword evidence="8" id="KW-1185">Reference proteome</keyword>
<dbReference type="NCBIfam" id="TIGR02937">
    <property type="entry name" value="sigma70-ECF"/>
    <property type="match status" value="1"/>
</dbReference>
<reference evidence="7 8" key="1">
    <citation type="submission" date="2019-02" db="EMBL/GenBank/DDBJ databases">
        <title>Genomic Encyclopedia of Type Strains, Phase IV (KMG-IV): sequencing the most valuable type-strain genomes for metagenomic binning, comparative biology and taxonomic classification.</title>
        <authorList>
            <person name="Goeker M."/>
        </authorList>
    </citation>
    <scope>NUCLEOTIDE SEQUENCE [LARGE SCALE GENOMIC DNA]</scope>
    <source>
        <strain evidence="7 8">DSM 28825</strain>
    </source>
</reference>
<dbReference type="Pfam" id="PF08281">
    <property type="entry name" value="Sigma70_r4_2"/>
    <property type="match status" value="1"/>
</dbReference>
<sequence>MKDKKLEQLIKDSIKGKSKAQECLYLEYSPKMMGVCLRYAKSYDEAEDILHDGFIKIFQSLKSFRFEGSFEGWMRRIIVNTALERFRSKTQLHPVEEFDDIEEDEELDVKDAPLDVLLNFIQDLPERYRMVFSLYVLDGYPHNEIAEVMQISVGTSKSNLARARSILKSKLIAYWDDQDCKSNLRIC</sequence>
<feature type="domain" description="RNA polymerase sigma factor 70 region 4 type 2" evidence="6">
    <location>
        <begin position="116"/>
        <end position="165"/>
    </location>
</feature>
<dbReference type="Pfam" id="PF04542">
    <property type="entry name" value="Sigma70_r2"/>
    <property type="match status" value="1"/>
</dbReference>
<keyword evidence="3" id="KW-0731">Sigma factor</keyword>
<evidence type="ECO:0000313" key="8">
    <source>
        <dbReference type="Proteomes" id="UP000293562"/>
    </source>
</evidence>
<organism evidence="7 8">
    <name type="scientific">Ancylomarina subtilis</name>
    <dbReference type="NCBI Taxonomy" id="1639035"/>
    <lineage>
        <taxon>Bacteria</taxon>
        <taxon>Pseudomonadati</taxon>
        <taxon>Bacteroidota</taxon>
        <taxon>Bacteroidia</taxon>
        <taxon>Marinilabiliales</taxon>
        <taxon>Marinifilaceae</taxon>
        <taxon>Ancylomarina</taxon>
    </lineage>
</organism>
<evidence type="ECO:0000259" key="5">
    <source>
        <dbReference type="Pfam" id="PF04542"/>
    </source>
</evidence>
<keyword evidence="4" id="KW-0804">Transcription</keyword>
<dbReference type="InterPro" id="IPR013324">
    <property type="entry name" value="RNA_pol_sigma_r3/r4-like"/>
</dbReference>
<dbReference type="AlphaFoldDB" id="A0A4Q7VHT4"/>
<dbReference type="EMBL" id="SHKN01000001">
    <property type="protein sequence ID" value="RZT95649.1"/>
    <property type="molecule type" value="Genomic_DNA"/>
</dbReference>
<evidence type="ECO:0000259" key="6">
    <source>
        <dbReference type="Pfam" id="PF08281"/>
    </source>
</evidence>
<dbReference type="InterPro" id="IPR013249">
    <property type="entry name" value="RNA_pol_sigma70_r4_t2"/>
</dbReference>
<dbReference type="GO" id="GO:0016987">
    <property type="term" value="F:sigma factor activity"/>
    <property type="evidence" value="ECO:0007669"/>
    <property type="project" value="UniProtKB-KW"/>
</dbReference>
<evidence type="ECO:0000313" key="7">
    <source>
        <dbReference type="EMBL" id="RZT95649.1"/>
    </source>
</evidence>
<evidence type="ECO:0000256" key="2">
    <source>
        <dbReference type="ARBA" id="ARBA00023015"/>
    </source>
</evidence>
<dbReference type="RefSeq" id="WP_242610440.1">
    <property type="nucleotide sequence ID" value="NZ_SHKN01000001.1"/>
</dbReference>
<comment type="similarity">
    <text evidence="1">Belongs to the sigma-70 factor family. ECF subfamily.</text>
</comment>
<dbReference type="InterPro" id="IPR014284">
    <property type="entry name" value="RNA_pol_sigma-70_dom"/>
</dbReference>
<dbReference type="InterPro" id="IPR007627">
    <property type="entry name" value="RNA_pol_sigma70_r2"/>
</dbReference>
<comment type="caution">
    <text evidence="7">The sequence shown here is derived from an EMBL/GenBank/DDBJ whole genome shotgun (WGS) entry which is preliminary data.</text>
</comment>
<proteinExistence type="inferred from homology"/>
<evidence type="ECO:0000256" key="4">
    <source>
        <dbReference type="ARBA" id="ARBA00023163"/>
    </source>
</evidence>
<dbReference type="Gene3D" id="1.10.10.10">
    <property type="entry name" value="Winged helix-like DNA-binding domain superfamily/Winged helix DNA-binding domain"/>
    <property type="match status" value="1"/>
</dbReference>
<dbReference type="Proteomes" id="UP000293562">
    <property type="component" value="Unassembled WGS sequence"/>
</dbReference>
<feature type="domain" description="RNA polymerase sigma-70 region 2" evidence="5">
    <location>
        <begin position="24"/>
        <end position="90"/>
    </location>
</feature>
<dbReference type="SUPFAM" id="SSF88946">
    <property type="entry name" value="Sigma2 domain of RNA polymerase sigma factors"/>
    <property type="match status" value="1"/>
</dbReference>
<dbReference type="Gene3D" id="1.10.1740.10">
    <property type="match status" value="1"/>
</dbReference>
<keyword evidence="2" id="KW-0805">Transcription regulation</keyword>
<evidence type="ECO:0000256" key="3">
    <source>
        <dbReference type="ARBA" id="ARBA00023082"/>
    </source>
</evidence>
<gene>
    <name evidence="7" type="ORF">EV201_0273</name>
</gene>
<dbReference type="PANTHER" id="PTHR43133">
    <property type="entry name" value="RNA POLYMERASE ECF-TYPE SIGMA FACTO"/>
    <property type="match status" value="1"/>
</dbReference>
<dbReference type="GO" id="GO:0006352">
    <property type="term" value="P:DNA-templated transcription initiation"/>
    <property type="evidence" value="ECO:0007669"/>
    <property type="project" value="InterPro"/>
</dbReference>
<dbReference type="InterPro" id="IPR039425">
    <property type="entry name" value="RNA_pol_sigma-70-like"/>
</dbReference>
<name>A0A4Q7VHT4_9BACT</name>
<dbReference type="InterPro" id="IPR013325">
    <property type="entry name" value="RNA_pol_sigma_r2"/>
</dbReference>
<dbReference type="GO" id="GO:0003677">
    <property type="term" value="F:DNA binding"/>
    <property type="evidence" value="ECO:0007669"/>
    <property type="project" value="InterPro"/>
</dbReference>
<accession>A0A4Q7VHT4</accession>
<dbReference type="InterPro" id="IPR036388">
    <property type="entry name" value="WH-like_DNA-bd_sf"/>
</dbReference>
<protein>
    <submittedName>
        <fullName evidence="7">RNA polymerase sigma-70 factor (ECF subfamily)</fullName>
    </submittedName>
</protein>
<dbReference type="CDD" id="cd06171">
    <property type="entry name" value="Sigma70_r4"/>
    <property type="match status" value="1"/>
</dbReference>
<dbReference type="PANTHER" id="PTHR43133:SF46">
    <property type="entry name" value="RNA POLYMERASE SIGMA-70 FACTOR ECF SUBFAMILY"/>
    <property type="match status" value="1"/>
</dbReference>
<evidence type="ECO:0000256" key="1">
    <source>
        <dbReference type="ARBA" id="ARBA00010641"/>
    </source>
</evidence>
<dbReference type="SUPFAM" id="SSF88659">
    <property type="entry name" value="Sigma3 and sigma4 domains of RNA polymerase sigma factors"/>
    <property type="match status" value="1"/>
</dbReference>